<sequence>MVIFSIKRRQDSQMSLFYVQRPYHRSLQYRLRRRRNNLRRTRLWHRRRR</sequence>
<name>A0ABW3KDL3_9GAMM</name>
<organism evidence="1 2">
    <name type="scientific">Oceanisphaera ostreae</name>
    <dbReference type="NCBI Taxonomy" id="914151"/>
    <lineage>
        <taxon>Bacteria</taxon>
        <taxon>Pseudomonadati</taxon>
        <taxon>Pseudomonadota</taxon>
        <taxon>Gammaproteobacteria</taxon>
        <taxon>Aeromonadales</taxon>
        <taxon>Aeromonadaceae</taxon>
        <taxon>Oceanisphaera</taxon>
    </lineage>
</organism>
<reference evidence="2" key="1">
    <citation type="journal article" date="2019" name="Int. J. Syst. Evol. Microbiol.">
        <title>The Global Catalogue of Microorganisms (GCM) 10K type strain sequencing project: providing services to taxonomists for standard genome sequencing and annotation.</title>
        <authorList>
            <consortium name="The Broad Institute Genomics Platform"/>
            <consortium name="The Broad Institute Genome Sequencing Center for Infectious Disease"/>
            <person name="Wu L."/>
            <person name="Ma J."/>
        </authorList>
    </citation>
    <scope>NUCLEOTIDE SEQUENCE [LARGE SCALE GENOMIC DNA]</scope>
    <source>
        <strain evidence="2">CCUG 60525</strain>
    </source>
</reference>
<accession>A0ABW3KDL3</accession>
<comment type="caution">
    <text evidence="1">The sequence shown here is derived from an EMBL/GenBank/DDBJ whole genome shotgun (WGS) entry which is preliminary data.</text>
</comment>
<keyword evidence="2" id="KW-1185">Reference proteome</keyword>
<proteinExistence type="predicted"/>
<protein>
    <submittedName>
        <fullName evidence="1">Uncharacterized protein</fullName>
    </submittedName>
</protein>
<dbReference type="EMBL" id="JBHTJS010000002">
    <property type="protein sequence ID" value="MFD1006694.1"/>
    <property type="molecule type" value="Genomic_DNA"/>
</dbReference>
<gene>
    <name evidence="1" type="ORF">ACFQ1C_00725</name>
</gene>
<evidence type="ECO:0000313" key="1">
    <source>
        <dbReference type="EMBL" id="MFD1006694.1"/>
    </source>
</evidence>
<dbReference type="RefSeq" id="WP_379556620.1">
    <property type="nucleotide sequence ID" value="NZ_JBHTJS010000002.1"/>
</dbReference>
<dbReference type="Proteomes" id="UP001597048">
    <property type="component" value="Unassembled WGS sequence"/>
</dbReference>
<evidence type="ECO:0000313" key="2">
    <source>
        <dbReference type="Proteomes" id="UP001597048"/>
    </source>
</evidence>